<dbReference type="InterPro" id="IPR023997">
    <property type="entry name" value="TonB-dep_OMP_SusC/RagA_CS"/>
</dbReference>
<keyword evidence="1" id="KW-0998">Cell outer membrane</keyword>
<dbReference type="InterPro" id="IPR037066">
    <property type="entry name" value="Plug_dom_sf"/>
</dbReference>
<evidence type="ECO:0000259" key="2">
    <source>
        <dbReference type="Pfam" id="PF07715"/>
    </source>
</evidence>
<comment type="subcellular location">
    <subcellularLocation>
        <location evidence="1">Cell outer membrane</location>
        <topology evidence="1">Multi-pass membrane protein</topology>
    </subcellularLocation>
</comment>
<dbReference type="SUPFAM" id="SSF56935">
    <property type="entry name" value="Porins"/>
    <property type="match status" value="1"/>
</dbReference>
<dbReference type="InterPro" id="IPR023996">
    <property type="entry name" value="TonB-dep_OMP_SusC/RagA"/>
</dbReference>
<dbReference type="InterPro" id="IPR039426">
    <property type="entry name" value="TonB-dep_rcpt-like"/>
</dbReference>
<keyword evidence="1" id="KW-1134">Transmembrane beta strand</keyword>
<dbReference type="NCBIfam" id="TIGR04056">
    <property type="entry name" value="OMP_RagA_SusC"/>
    <property type="match status" value="1"/>
</dbReference>
<sequence length="1082" mass="119821">MKFSTPSRNGWRATVRPGLPSFVGILFIFTMLLLPAVFTSATAADFVLIKGRVIDENGQPLPGVTVVAKGTSAGATTNAAGEYQLKMPEGTKVLVFKFLGMQPQEVELKNRTVINVTMVASTQNLEAAVVVGYGTQKKANLTGAVSTISSKVLETRPVSNVAQALQGVSPGLNITQSGEMGGSLENRPAINIRGVGTIGQGSSAAPLILIDGMEGDINAVNPQDIDNISVLKDAAASSIYGARAPFGVILITTKQGKAGITTINLGTNYRSSRPVLLPHTMDSYTFATYFNDASVNSGQGVYFTPARMQRIRDFMDGKIKTTIIPRPGQPNIWADGYYEGNDNVDWYNALYKPTSPSQEYSLSASGGKENITYFLSAGFLDQTGFMRFGSDKFKRYNVTARINAKLTEWASLSFIQRFSREEFARPSYMTNTLNDIIARQGWPMLPLYDNNGFLYDSPSPALQMRDGGTSDKQYDANSQQLKLTITPLRDWKIFADLNYRTDNQFYHWELQPVFNHDVAGNPYVYRTENHVHEEAGRTNYLNTNLYTEYFKKFGQHNLKLLVGMQTEETKTRWFSAQRNGLIVPQLPVLDLTSGNDPNGKPVPPTVGGNTNKWATQGYFGRLNYDYNGKYLLEANLRYDGSSRFRSDMRWMYSPSVSAGWNLDREQFWGGIAKYIGQLKLRASVGELGNQNTTDWYPTYLSLPTGSADGSWLINGQRPNTASAPGLITSSLSWEKVRTWNFGMDAAFLRNRLTLSVEHYSRLTLNMIGPAPELPVILGTDVPKANNTDLQTKGWEVELSWRDQLKNGLGYNLRFTMADSRTKITRYPNPTGSLSTFIAGHMMGEIWGYQTIGIAKTQQQMDDHLSSLPKGGQNALGNNWKAGDIMFADVNGDGKISNGSNTEGDHGDLILIGNNTPRFVVGAEFGADWKGIDFRAFFQGVLKRQYFQNSYQFWGASNGIYSSAGLKEHTDYFRDDPNHVLGLNLDAYYPRPLINGKNQVVQTRYLQNAAYLRLKNLQVGYTLPASLTRRAGIQKFRIYVSGENLLTITKMATMFDPETVDGGSGGSAYPLFKVYAAGLNVIF</sequence>
<gene>
    <name evidence="3" type="ORF">SAMN04488122_4308</name>
</gene>
<evidence type="ECO:0000256" key="1">
    <source>
        <dbReference type="PROSITE-ProRule" id="PRU01360"/>
    </source>
</evidence>
<dbReference type="GO" id="GO:0009279">
    <property type="term" value="C:cell outer membrane"/>
    <property type="evidence" value="ECO:0007669"/>
    <property type="project" value="UniProtKB-SubCell"/>
</dbReference>
<proteinExistence type="inferred from homology"/>
<evidence type="ECO:0000313" key="4">
    <source>
        <dbReference type="Proteomes" id="UP000199310"/>
    </source>
</evidence>
<dbReference type="InterPro" id="IPR008969">
    <property type="entry name" value="CarboxyPept-like_regulatory"/>
</dbReference>
<keyword evidence="1" id="KW-0812">Transmembrane</keyword>
<dbReference type="FunFam" id="2.170.130.10:FF:000024">
    <property type="entry name" value="Outer membrane protein"/>
    <property type="match status" value="1"/>
</dbReference>
<dbReference type="SUPFAM" id="SSF49464">
    <property type="entry name" value="Carboxypeptidase regulatory domain-like"/>
    <property type="match status" value="1"/>
</dbReference>
<dbReference type="Pfam" id="PF07715">
    <property type="entry name" value="Plug"/>
    <property type="match status" value="1"/>
</dbReference>
<feature type="domain" description="TonB-dependent receptor plug" evidence="2">
    <location>
        <begin position="138"/>
        <end position="248"/>
    </location>
</feature>
<dbReference type="Pfam" id="PF13715">
    <property type="entry name" value="CarbopepD_reg_2"/>
    <property type="match status" value="1"/>
</dbReference>
<dbReference type="NCBIfam" id="TIGR04057">
    <property type="entry name" value="SusC_RagA_signa"/>
    <property type="match status" value="1"/>
</dbReference>
<protein>
    <submittedName>
        <fullName evidence="3">TonB-linked outer membrane protein, SusC/RagA family</fullName>
    </submittedName>
</protein>
<name>A0A1I0S7D7_9BACT</name>
<dbReference type="Gene3D" id="2.60.40.1120">
    <property type="entry name" value="Carboxypeptidase-like, regulatory domain"/>
    <property type="match status" value="1"/>
</dbReference>
<evidence type="ECO:0000313" key="3">
    <source>
        <dbReference type="EMBL" id="SEW51551.1"/>
    </source>
</evidence>
<keyword evidence="4" id="KW-1185">Reference proteome</keyword>
<keyword evidence="1" id="KW-0813">Transport</keyword>
<comment type="similarity">
    <text evidence="1">Belongs to the TonB-dependent receptor family.</text>
</comment>
<accession>A0A1I0S7D7</accession>
<keyword evidence="1" id="KW-0472">Membrane</keyword>
<dbReference type="Proteomes" id="UP000199310">
    <property type="component" value="Unassembled WGS sequence"/>
</dbReference>
<dbReference type="EMBL" id="FOJG01000002">
    <property type="protein sequence ID" value="SEW51551.1"/>
    <property type="molecule type" value="Genomic_DNA"/>
</dbReference>
<dbReference type="STRING" id="29529.SAMN04488122_4308"/>
<dbReference type="Gene3D" id="2.170.130.10">
    <property type="entry name" value="TonB-dependent receptor, plug domain"/>
    <property type="match status" value="1"/>
</dbReference>
<organism evidence="3 4">
    <name type="scientific">Chitinophaga arvensicola</name>
    <dbReference type="NCBI Taxonomy" id="29529"/>
    <lineage>
        <taxon>Bacteria</taxon>
        <taxon>Pseudomonadati</taxon>
        <taxon>Bacteroidota</taxon>
        <taxon>Chitinophagia</taxon>
        <taxon>Chitinophagales</taxon>
        <taxon>Chitinophagaceae</taxon>
        <taxon>Chitinophaga</taxon>
    </lineage>
</organism>
<dbReference type="PROSITE" id="PS52016">
    <property type="entry name" value="TONB_DEPENDENT_REC_3"/>
    <property type="match status" value="1"/>
</dbReference>
<dbReference type="InterPro" id="IPR012910">
    <property type="entry name" value="Plug_dom"/>
</dbReference>
<reference evidence="4" key="1">
    <citation type="submission" date="2016-10" db="EMBL/GenBank/DDBJ databases">
        <authorList>
            <person name="Varghese N."/>
            <person name="Submissions S."/>
        </authorList>
    </citation>
    <scope>NUCLEOTIDE SEQUENCE [LARGE SCALE GENOMIC DNA]</scope>
    <source>
        <strain evidence="4">DSM 3695</strain>
    </source>
</reference>
<dbReference type="AlphaFoldDB" id="A0A1I0S7D7"/>